<dbReference type="KEGG" id="pbut:DTO10_06085"/>
<dbReference type="Pfam" id="PF02566">
    <property type="entry name" value="OsmC"/>
    <property type="match status" value="1"/>
</dbReference>
<dbReference type="GeneID" id="97411450"/>
<dbReference type="SUPFAM" id="SSF82784">
    <property type="entry name" value="OsmC-like"/>
    <property type="match status" value="1"/>
</dbReference>
<reference evidence="1 4" key="2">
    <citation type="submission" date="2018-07" db="EMBL/GenBank/DDBJ databases">
        <title>The molecular basis for the intramolecular migration of carboxyl group in the catabolism of para-hydroxybenzoate via gentisate.</title>
        <authorList>
            <person name="Zhao H."/>
            <person name="Xu Y."/>
            <person name="Lin S."/>
            <person name="Spain J.C."/>
            <person name="Zhou N.-Y."/>
        </authorList>
    </citation>
    <scope>NUCLEOTIDE SEQUENCE [LARGE SCALE GENOMIC DNA]</scope>
    <source>
        <strain evidence="1 4">PHB-7a</strain>
    </source>
</reference>
<keyword evidence="4" id="KW-1185">Reference proteome</keyword>
<dbReference type="Gene3D" id="3.30.300.20">
    <property type="match status" value="1"/>
</dbReference>
<dbReference type="AlphaFoldDB" id="A0AAX0RSB3"/>
<name>A0AAX0RSB3_9BACI</name>
<dbReference type="EMBL" id="NUEQ01000014">
    <property type="protein sequence ID" value="PEJ34321.1"/>
    <property type="molecule type" value="Genomic_DNA"/>
</dbReference>
<dbReference type="PANTHER" id="PTHR34352">
    <property type="entry name" value="PROTEIN YHFA"/>
    <property type="match status" value="1"/>
</dbReference>
<dbReference type="Proteomes" id="UP000260457">
    <property type="component" value="Chromosome"/>
</dbReference>
<protein>
    <submittedName>
        <fullName evidence="1 2">Peroxiredoxin</fullName>
    </submittedName>
</protein>
<dbReference type="EMBL" id="CP030926">
    <property type="protein sequence ID" value="AXN38041.1"/>
    <property type="molecule type" value="Genomic_DNA"/>
</dbReference>
<dbReference type="InterPro" id="IPR003718">
    <property type="entry name" value="OsmC/Ohr_fam"/>
</dbReference>
<gene>
    <name evidence="2" type="ORF">CN689_09280</name>
    <name evidence="1" type="ORF">DTO10_06085</name>
</gene>
<dbReference type="Proteomes" id="UP000220106">
    <property type="component" value="Unassembled WGS sequence"/>
</dbReference>
<dbReference type="InterPro" id="IPR015946">
    <property type="entry name" value="KH_dom-like_a/b"/>
</dbReference>
<evidence type="ECO:0000313" key="4">
    <source>
        <dbReference type="Proteomes" id="UP000260457"/>
    </source>
</evidence>
<reference evidence="2 3" key="1">
    <citation type="submission" date="2017-09" db="EMBL/GenBank/DDBJ databases">
        <title>Large-scale bioinformatics analysis of Bacillus genomes uncovers conserved roles of natural products in bacterial physiology.</title>
        <authorList>
            <consortium name="Agbiome Team Llc"/>
            <person name="Bleich R.M."/>
            <person name="Kirk G.J."/>
            <person name="Santa Maria K.C."/>
            <person name="Allen S.E."/>
            <person name="Farag S."/>
            <person name="Shank E.A."/>
            <person name="Bowers A."/>
        </authorList>
    </citation>
    <scope>NUCLEOTIDE SEQUENCE [LARGE SCALE GENOMIC DNA]</scope>
    <source>
        <strain evidence="2 3">AFS003229</strain>
    </source>
</reference>
<evidence type="ECO:0000313" key="3">
    <source>
        <dbReference type="Proteomes" id="UP000220106"/>
    </source>
</evidence>
<dbReference type="RefSeq" id="WP_053347480.1">
    <property type="nucleotide sequence ID" value="NZ_CP030926.1"/>
</dbReference>
<evidence type="ECO:0000313" key="2">
    <source>
        <dbReference type="EMBL" id="PEJ34321.1"/>
    </source>
</evidence>
<evidence type="ECO:0000313" key="1">
    <source>
        <dbReference type="EMBL" id="AXN38041.1"/>
    </source>
</evidence>
<dbReference type="InterPro" id="IPR036102">
    <property type="entry name" value="OsmC/Ohrsf"/>
</dbReference>
<proteinExistence type="predicted"/>
<accession>A0AAX0RSB3</accession>
<organism evidence="2 3">
    <name type="scientific">Peribacillus butanolivorans</name>
    <dbReference type="NCBI Taxonomy" id="421767"/>
    <lineage>
        <taxon>Bacteria</taxon>
        <taxon>Bacillati</taxon>
        <taxon>Bacillota</taxon>
        <taxon>Bacilli</taxon>
        <taxon>Bacillales</taxon>
        <taxon>Bacillaceae</taxon>
        <taxon>Peribacillus</taxon>
    </lineage>
</organism>
<dbReference type="PANTHER" id="PTHR34352:SF1">
    <property type="entry name" value="PROTEIN YHFA"/>
    <property type="match status" value="1"/>
</dbReference>
<sequence length="148" mass="16084">MKVVTKWNGQRAFTAVGDSGYEVSMDATPAYGGEGKGCTPTEMLLASLAGCIGIDVTMILKPYLSSVDKLEIETDGTRKEELPKGFTSIVVTFIIDGQVDSKRIWRAINLGKEKYCAVSDSLKADISFRLILNGEEQAKIVTDQNQGE</sequence>